<keyword evidence="2" id="KW-1185">Reference proteome</keyword>
<comment type="caution">
    <text evidence="1">The sequence shown here is derived from an EMBL/GenBank/DDBJ whole genome shotgun (WGS) entry which is preliminary data.</text>
</comment>
<dbReference type="AlphaFoldDB" id="A0AAV0VD69"/>
<sequence length="245" mass="28428">MRFIREAQGLERRESCRSHLKKWLDMSRSRDAENQYLEEKQSEVRHAVFLFVIRRASSVSPLAPSLKKAQSPLVVKWSSYIEAIGLRDTSSKERRVRFVENDVEYSEPLGCMEQEEPMDHTLAEELGEKEIFSAQFVACGSRFADQPEDTILEQGFLTMPVNAPFFQKRRYYCLLRGHNLQMFTSAAHAAKNSGLKEQFTILRVQDCNTLPMQKQVCAVWRLATGADQPNVLRDQDQWRTRDLYS</sequence>
<organism evidence="1 2">
    <name type="scientific">Peronospora destructor</name>
    <dbReference type="NCBI Taxonomy" id="86335"/>
    <lineage>
        <taxon>Eukaryota</taxon>
        <taxon>Sar</taxon>
        <taxon>Stramenopiles</taxon>
        <taxon>Oomycota</taxon>
        <taxon>Peronosporomycetes</taxon>
        <taxon>Peronosporales</taxon>
        <taxon>Peronosporaceae</taxon>
        <taxon>Peronospora</taxon>
    </lineage>
</organism>
<accession>A0AAV0VD69</accession>
<dbReference type="Proteomes" id="UP001162029">
    <property type="component" value="Unassembled WGS sequence"/>
</dbReference>
<proteinExistence type="predicted"/>
<name>A0AAV0VD69_9STRA</name>
<protein>
    <submittedName>
        <fullName evidence="1">Uncharacterized protein</fullName>
    </submittedName>
</protein>
<evidence type="ECO:0000313" key="2">
    <source>
        <dbReference type="Proteomes" id="UP001162029"/>
    </source>
</evidence>
<evidence type="ECO:0000313" key="1">
    <source>
        <dbReference type="EMBL" id="CAI5747107.1"/>
    </source>
</evidence>
<reference evidence="1" key="1">
    <citation type="submission" date="2022-12" db="EMBL/GenBank/DDBJ databases">
        <authorList>
            <person name="Webb A."/>
        </authorList>
    </citation>
    <scope>NUCLEOTIDE SEQUENCE</scope>
    <source>
        <strain evidence="1">Pd1</strain>
    </source>
</reference>
<dbReference type="EMBL" id="CANTFM010002670">
    <property type="protein sequence ID" value="CAI5747107.1"/>
    <property type="molecule type" value="Genomic_DNA"/>
</dbReference>
<gene>
    <name evidence="1" type="ORF">PDE001_LOCUS12040</name>
</gene>